<dbReference type="EMBL" id="MCFJ01000004">
    <property type="protein sequence ID" value="ORY67021.1"/>
    <property type="molecule type" value="Genomic_DNA"/>
</dbReference>
<gene>
    <name evidence="1" type="ORF">BCR38DRAFT_302270</name>
</gene>
<dbReference type="RefSeq" id="XP_040717645.1">
    <property type="nucleotide sequence ID" value="XM_040854574.1"/>
</dbReference>
<proteinExistence type="predicted"/>
<name>A0A1Y2E649_9PEZI</name>
<dbReference type="OrthoDB" id="2506647at2759"/>
<dbReference type="PANTHER" id="PTHR11362">
    <property type="entry name" value="PHOSPHATIDYLETHANOLAMINE-BINDING PROTEIN"/>
    <property type="match status" value="1"/>
</dbReference>
<dbReference type="AlphaFoldDB" id="A0A1Y2E649"/>
<dbReference type="Gene3D" id="3.90.280.10">
    <property type="entry name" value="PEBP-like"/>
    <property type="match status" value="1"/>
</dbReference>
<dbReference type="GeneID" id="63770786"/>
<dbReference type="CDD" id="cd00866">
    <property type="entry name" value="PEBP_euk"/>
    <property type="match status" value="1"/>
</dbReference>
<comment type="caution">
    <text evidence="1">The sequence shown here is derived from an EMBL/GenBank/DDBJ whole genome shotgun (WGS) entry which is preliminary data.</text>
</comment>
<evidence type="ECO:0000313" key="2">
    <source>
        <dbReference type="Proteomes" id="UP000193689"/>
    </source>
</evidence>
<feature type="non-terminal residue" evidence="1">
    <location>
        <position position="1"/>
    </location>
</feature>
<dbReference type="GO" id="GO:0030414">
    <property type="term" value="F:peptidase inhibitor activity"/>
    <property type="evidence" value="ECO:0007669"/>
    <property type="project" value="TreeGrafter"/>
</dbReference>
<accession>A0A1Y2E649</accession>
<dbReference type="InterPro" id="IPR035810">
    <property type="entry name" value="PEBP_euk"/>
</dbReference>
<keyword evidence="2" id="KW-1185">Reference proteome</keyword>
<dbReference type="InterPro" id="IPR008914">
    <property type="entry name" value="PEBP"/>
</dbReference>
<dbReference type="InterPro" id="IPR036610">
    <property type="entry name" value="PEBP-like_sf"/>
</dbReference>
<feature type="non-terminal residue" evidence="1">
    <location>
        <position position="212"/>
    </location>
</feature>
<dbReference type="Pfam" id="PF01161">
    <property type="entry name" value="PBP"/>
    <property type="match status" value="1"/>
</dbReference>
<dbReference type="SUPFAM" id="SSF49777">
    <property type="entry name" value="PEBP-like"/>
    <property type="match status" value="1"/>
</dbReference>
<dbReference type="STRING" id="1141098.A0A1Y2E649"/>
<dbReference type="PANTHER" id="PTHR11362:SF141">
    <property type="entry name" value="PHOSPHATIDYLETHANOLAMINE-BINDING PROTEIN"/>
    <property type="match status" value="1"/>
</dbReference>
<dbReference type="GO" id="GO:0030162">
    <property type="term" value="P:regulation of proteolysis"/>
    <property type="evidence" value="ECO:0007669"/>
    <property type="project" value="TreeGrafter"/>
</dbReference>
<reference evidence="1 2" key="1">
    <citation type="submission" date="2016-07" db="EMBL/GenBank/DDBJ databases">
        <title>Pervasive Adenine N6-methylation of Active Genes in Fungi.</title>
        <authorList>
            <consortium name="DOE Joint Genome Institute"/>
            <person name="Mondo S.J."/>
            <person name="Dannebaum R.O."/>
            <person name="Kuo R.C."/>
            <person name="Labutti K."/>
            <person name="Haridas S."/>
            <person name="Kuo A."/>
            <person name="Salamov A."/>
            <person name="Ahrendt S.R."/>
            <person name="Lipzen A."/>
            <person name="Sullivan W."/>
            <person name="Andreopoulos W.B."/>
            <person name="Clum A."/>
            <person name="Lindquist E."/>
            <person name="Daum C."/>
            <person name="Ramamoorthy G.K."/>
            <person name="Gryganskyi A."/>
            <person name="Culley D."/>
            <person name="Magnuson J.K."/>
            <person name="James T.Y."/>
            <person name="O'Malley M.A."/>
            <person name="Stajich J.E."/>
            <person name="Spatafora J.W."/>
            <person name="Visel A."/>
            <person name="Grigoriev I.V."/>
        </authorList>
    </citation>
    <scope>NUCLEOTIDE SEQUENCE [LARGE SCALE GENOMIC DNA]</scope>
    <source>
        <strain evidence="1 2">CBS 129021</strain>
    </source>
</reference>
<organism evidence="1 2">
    <name type="scientific">Pseudomassariella vexata</name>
    <dbReference type="NCBI Taxonomy" id="1141098"/>
    <lineage>
        <taxon>Eukaryota</taxon>
        <taxon>Fungi</taxon>
        <taxon>Dikarya</taxon>
        <taxon>Ascomycota</taxon>
        <taxon>Pezizomycotina</taxon>
        <taxon>Sordariomycetes</taxon>
        <taxon>Xylariomycetidae</taxon>
        <taxon>Amphisphaeriales</taxon>
        <taxon>Pseudomassariaceae</taxon>
        <taxon>Pseudomassariella</taxon>
    </lineage>
</organism>
<evidence type="ECO:0000313" key="1">
    <source>
        <dbReference type="EMBL" id="ORY67021.1"/>
    </source>
</evidence>
<sequence length="212" mass="22730">VALAIPPPEFGFVDSGNHTELSLAYTHNGNTTVVQEGQLFGAKITSTKPTLALEPAKYQSVADYKGQYLILMVDPDAPTPSNPTRRFFLHWLATSMTQNTTASSPQTGRALINSTPAQVPYRGPAPPSTSSAHRYILYAFAQPENFAIPDAYSGFSNENRSDFNLDNFIKDAGLARPAAGEFYYVSSQQSVPGDFVALAGGEFPGGNGDAVF</sequence>
<dbReference type="GO" id="GO:0046578">
    <property type="term" value="P:regulation of Ras protein signal transduction"/>
    <property type="evidence" value="ECO:0007669"/>
    <property type="project" value="TreeGrafter"/>
</dbReference>
<dbReference type="Proteomes" id="UP000193689">
    <property type="component" value="Unassembled WGS sequence"/>
</dbReference>
<dbReference type="InParanoid" id="A0A1Y2E649"/>
<dbReference type="GO" id="GO:0005543">
    <property type="term" value="F:phospholipid binding"/>
    <property type="evidence" value="ECO:0007669"/>
    <property type="project" value="TreeGrafter"/>
</dbReference>
<protein>
    <submittedName>
        <fullName evidence="1">Phosphatidylethanolamine-binding protein</fullName>
    </submittedName>
</protein>